<protein>
    <submittedName>
        <fullName evidence="2">BgtTE-56059</fullName>
    </submittedName>
    <submittedName>
        <fullName evidence="3">BgtTE-56093</fullName>
    </submittedName>
    <submittedName>
        <fullName evidence="4">BgtTE-56111</fullName>
    </submittedName>
</protein>
<dbReference type="AlphaFoldDB" id="A0A9X9QEE9"/>
<proteinExistence type="predicted"/>
<keyword evidence="5" id="KW-1185">Reference proteome</keyword>
<evidence type="ECO:0000313" key="3">
    <source>
        <dbReference type="EMBL" id="VDB90745.1"/>
    </source>
</evidence>
<dbReference type="Proteomes" id="UP000324639">
    <property type="component" value="Chromosome Bgt_-06"/>
</dbReference>
<dbReference type="EMBL" id="LR026992">
    <property type="protein sequence ID" value="VDB93190.1"/>
    <property type="molecule type" value="Genomic_DNA"/>
</dbReference>
<name>A0A9X9QEE9_BLUGR</name>
<evidence type="ECO:0000313" key="5">
    <source>
        <dbReference type="Proteomes" id="UP000324639"/>
    </source>
</evidence>
<dbReference type="Proteomes" id="UP000324639">
    <property type="component" value="Chromosome Bgt_-08"/>
</dbReference>
<evidence type="ECO:0000313" key="2">
    <source>
        <dbReference type="EMBL" id="VDB88246.1"/>
    </source>
</evidence>
<gene>
    <name evidence="2" type="ORF">BGT96224V316_LOCUS4581</name>
    <name evidence="3" type="ORF">BGT96224V316_LOCUS6292</name>
    <name evidence="4" type="ORF">BGT96224V316_LOCUS7653</name>
</gene>
<dbReference type="EMBL" id="LR026991">
    <property type="protein sequence ID" value="VDB90745.1"/>
    <property type="molecule type" value="Genomic_DNA"/>
</dbReference>
<dbReference type="Proteomes" id="UP000324639">
    <property type="component" value="Chromosome Bgt_-09"/>
</dbReference>
<accession>A0A9X9QEE9</accession>
<feature type="chain" id="PRO_5044167189" evidence="1">
    <location>
        <begin position="22"/>
        <end position="58"/>
    </location>
</feature>
<feature type="signal peptide" evidence="1">
    <location>
        <begin position="1"/>
        <end position="21"/>
    </location>
</feature>
<evidence type="ECO:0000256" key="1">
    <source>
        <dbReference type="SAM" id="SignalP"/>
    </source>
</evidence>
<evidence type="ECO:0000313" key="4">
    <source>
        <dbReference type="EMBL" id="VDB93190.1"/>
    </source>
</evidence>
<organism evidence="3 5">
    <name type="scientific">Blumeria graminis f. sp. tritici</name>
    <dbReference type="NCBI Taxonomy" id="62690"/>
    <lineage>
        <taxon>Eukaryota</taxon>
        <taxon>Fungi</taxon>
        <taxon>Dikarya</taxon>
        <taxon>Ascomycota</taxon>
        <taxon>Pezizomycotina</taxon>
        <taxon>Leotiomycetes</taxon>
        <taxon>Erysiphales</taxon>
        <taxon>Erysiphaceae</taxon>
        <taxon>Blumeria</taxon>
    </lineage>
</organism>
<keyword evidence="1" id="KW-0732">Signal</keyword>
<reference evidence="3 5" key="1">
    <citation type="submission" date="2018-08" db="EMBL/GenBank/DDBJ databases">
        <authorList>
            <person name="Muller C M."/>
        </authorList>
    </citation>
    <scope>NUCLEOTIDE SEQUENCE [LARGE SCALE GENOMIC DNA]</scope>
</reference>
<sequence length="58" mass="6301">MVWFVLRLVFLVLTGWIETVGNNCITLPAFLSSSRPVGLSCSRLDNASGRSLAAPARH</sequence>
<dbReference type="EMBL" id="LR026989">
    <property type="protein sequence ID" value="VDB88246.1"/>
    <property type="molecule type" value="Genomic_DNA"/>
</dbReference>